<sequence length="56" mass="6678">MHIHKYRISVLMQDPKAKRHYVRSYGQNPIVLAKCKCGDTIDRERIEIILESYMND</sequence>
<accession>A0A0F9MFX9</accession>
<gene>
    <name evidence="1" type="ORF">LCGC14_1094250</name>
</gene>
<evidence type="ECO:0000313" key="1">
    <source>
        <dbReference type="EMBL" id="KKN04764.1"/>
    </source>
</evidence>
<comment type="caution">
    <text evidence="1">The sequence shown here is derived from an EMBL/GenBank/DDBJ whole genome shotgun (WGS) entry which is preliminary data.</text>
</comment>
<protein>
    <submittedName>
        <fullName evidence="1">Uncharacterized protein</fullName>
    </submittedName>
</protein>
<dbReference type="EMBL" id="LAZR01004880">
    <property type="protein sequence ID" value="KKN04764.1"/>
    <property type="molecule type" value="Genomic_DNA"/>
</dbReference>
<organism evidence="1">
    <name type="scientific">marine sediment metagenome</name>
    <dbReference type="NCBI Taxonomy" id="412755"/>
    <lineage>
        <taxon>unclassified sequences</taxon>
        <taxon>metagenomes</taxon>
        <taxon>ecological metagenomes</taxon>
    </lineage>
</organism>
<reference evidence="1" key="1">
    <citation type="journal article" date="2015" name="Nature">
        <title>Complex archaea that bridge the gap between prokaryotes and eukaryotes.</title>
        <authorList>
            <person name="Spang A."/>
            <person name="Saw J.H."/>
            <person name="Jorgensen S.L."/>
            <person name="Zaremba-Niedzwiedzka K."/>
            <person name="Martijn J."/>
            <person name="Lind A.E."/>
            <person name="van Eijk R."/>
            <person name="Schleper C."/>
            <person name="Guy L."/>
            <person name="Ettema T.J."/>
        </authorList>
    </citation>
    <scope>NUCLEOTIDE SEQUENCE</scope>
</reference>
<dbReference type="AlphaFoldDB" id="A0A0F9MFX9"/>
<name>A0A0F9MFX9_9ZZZZ</name>
<proteinExistence type="predicted"/>